<keyword evidence="2" id="KW-1185">Reference proteome</keyword>
<evidence type="ECO:0000313" key="1">
    <source>
        <dbReference type="EMBL" id="WSD15444.1"/>
    </source>
</evidence>
<dbReference type="InterPro" id="IPR011990">
    <property type="entry name" value="TPR-like_helical_dom_sf"/>
</dbReference>
<evidence type="ECO:0000313" key="2">
    <source>
        <dbReference type="Proteomes" id="UP001340816"/>
    </source>
</evidence>
<accession>A0ABZ1HBD3</accession>
<dbReference type="EMBL" id="CP109135">
    <property type="protein sequence ID" value="WSD15444.1"/>
    <property type="molecule type" value="Genomic_DNA"/>
</dbReference>
<gene>
    <name evidence="1" type="ORF">OHB35_20505</name>
</gene>
<dbReference type="RefSeq" id="WP_326759580.1">
    <property type="nucleotide sequence ID" value="NZ_CP109135.1"/>
</dbReference>
<reference evidence="1 2" key="1">
    <citation type="submission" date="2022-10" db="EMBL/GenBank/DDBJ databases">
        <title>The complete genomes of actinobacterial strains from the NBC collection.</title>
        <authorList>
            <person name="Joergensen T.S."/>
            <person name="Alvarez Arevalo M."/>
            <person name="Sterndorff E.B."/>
            <person name="Faurdal D."/>
            <person name="Vuksanovic O."/>
            <person name="Mourched A.-S."/>
            <person name="Charusanti P."/>
            <person name="Shaw S."/>
            <person name="Blin K."/>
            <person name="Weber T."/>
        </authorList>
    </citation>
    <scope>NUCLEOTIDE SEQUENCE [LARGE SCALE GENOMIC DNA]</scope>
    <source>
        <strain evidence="1 2">NBC 01752</strain>
    </source>
</reference>
<organism evidence="1 2">
    <name type="scientific">Streptomyces phaeochromogenes</name>
    <dbReference type="NCBI Taxonomy" id="1923"/>
    <lineage>
        <taxon>Bacteria</taxon>
        <taxon>Bacillati</taxon>
        <taxon>Actinomycetota</taxon>
        <taxon>Actinomycetes</taxon>
        <taxon>Kitasatosporales</taxon>
        <taxon>Streptomycetaceae</taxon>
        <taxon>Streptomyces</taxon>
        <taxon>Streptomyces phaeochromogenes group</taxon>
    </lineage>
</organism>
<sequence>MQHKHHARLGAAAAGALALAAELHRRTLDIRRRTLGPEHPDTLTSHSSLAAALAALDRPTGPAA</sequence>
<proteinExistence type="predicted"/>
<name>A0ABZ1HBD3_STRPH</name>
<dbReference type="Gene3D" id="1.25.40.10">
    <property type="entry name" value="Tetratricopeptide repeat domain"/>
    <property type="match status" value="1"/>
</dbReference>
<dbReference type="Pfam" id="PF13424">
    <property type="entry name" value="TPR_12"/>
    <property type="match status" value="1"/>
</dbReference>
<protein>
    <submittedName>
        <fullName evidence="1">Tetratricopeptide repeat protein</fullName>
    </submittedName>
</protein>
<dbReference type="Proteomes" id="UP001340816">
    <property type="component" value="Chromosome"/>
</dbReference>